<organism evidence="2">
    <name type="scientific">Leptocylindrus danicus</name>
    <dbReference type="NCBI Taxonomy" id="163516"/>
    <lineage>
        <taxon>Eukaryota</taxon>
        <taxon>Sar</taxon>
        <taxon>Stramenopiles</taxon>
        <taxon>Ochrophyta</taxon>
        <taxon>Bacillariophyta</taxon>
        <taxon>Coscinodiscophyceae</taxon>
        <taxon>Chaetocerotophycidae</taxon>
        <taxon>Leptocylindrales</taxon>
        <taxon>Leptocylindraceae</taxon>
        <taxon>Leptocylindrus</taxon>
    </lineage>
</organism>
<feature type="compositionally biased region" description="Acidic residues" evidence="1">
    <location>
        <begin position="175"/>
        <end position="185"/>
    </location>
</feature>
<accession>A0A7S2PEV4</accession>
<feature type="compositionally biased region" description="Basic and acidic residues" evidence="1">
    <location>
        <begin position="160"/>
        <end position="174"/>
    </location>
</feature>
<proteinExistence type="predicted"/>
<feature type="compositionally biased region" description="Low complexity" evidence="1">
    <location>
        <begin position="143"/>
        <end position="153"/>
    </location>
</feature>
<feature type="region of interest" description="Disordered" evidence="1">
    <location>
        <begin position="1"/>
        <end position="21"/>
    </location>
</feature>
<reference evidence="2" key="1">
    <citation type="submission" date="2021-01" db="EMBL/GenBank/DDBJ databases">
        <authorList>
            <person name="Corre E."/>
            <person name="Pelletier E."/>
            <person name="Niang G."/>
            <person name="Scheremetjew M."/>
            <person name="Finn R."/>
            <person name="Kale V."/>
            <person name="Holt S."/>
            <person name="Cochrane G."/>
            <person name="Meng A."/>
            <person name="Brown T."/>
            <person name="Cohen L."/>
        </authorList>
    </citation>
    <scope>NUCLEOTIDE SEQUENCE</scope>
    <source>
        <strain evidence="2">B650</strain>
    </source>
</reference>
<protein>
    <submittedName>
        <fullName evidence="2">Uncharacterized protein</fullName>
    </submittedName>
</protein>
<gene>
    <name evidence="2" type="ORF">LDAN0321_LOCUS14067</name>
</gene>
<evidence type="ECO:0000313" key="2">
    <source>
        <dbReference type="EMBL" id="CAD9593036.1"/>
    </source>
</evidence>
<dbReference type="EMBL" id="HBGY01022278">
    <property type="protein sequence ID" value="CAD9593036.1"/>
    <property type="molecule type" value="Transcribed_RNA"/>
</dbReference>
<dbReference type="AlphaFoldDB" id="A0A7S2PEV4"/>
<feature type="region of interest" description="Disordered" evidence="1">
    <location>
        <begin position="126"/>
        <end position="185"/>
    </location>
</feature>
<sequence length="483" mass="52269">MRIVVPTMMRGGGRSSANASQSTTSLPAMTMSANNTNTFDCASSQVSSLSQSRGSHSNRRKMLVRRTTTASLDDSLHEINSKGGELHCDAMSDHSAHGSGGNSIASAISSLGFGSATANRRVRPVNIPASAGNGNDVMRSHSNHSTSVSSLGSARSNRSRILERRETRASLDDSLHEDEDEDNDEDVVVVSSGSSISATHKGGPPNSIQVVSRVPSKKERKANFRRRFLYPAKSPTKVQFSTVDIREYEMEIGDNPSCSKGPAVTLGWKVTKCELYRSVDAFESKRAFTRKDKAHRLVMSRQDREAMLLENGFSRFEIADSVRKIIRTKNQRRQTVNNLPIARFEEAIESAGRRVKKMFVPKSRSGVEGYSNKWARSSDSSYSSDASGSVTSVLKASSGGVVAGDFSNHPGFKNAAKDSSRTVSSKLKVTLRRKSSGKHPITAIEPDSSGALRTNHSSSATLTDFADTDDEAASMLMARSSCN</sequence>
<feature type="region of interest" description="Disordered" evidence="1">
    <location>
        <begin position="433"/>
        <end position="465"/>
    </location>
</feature>
<evidence type="ECO:0000256" key="1">
    <source>
        <dbReference type="SAM" id="MobiDB-lite"/>
    </source>
</evidence>
<feature type="compositionally biased region" description="Polar residues" evidence="1">
    <location>
        <begin position="451"/>
        <end position="462"/>
    </location>
</feature>
<name>A0A7S2PEV4_9STRA</name>